<proteinExistence type="inferred from homology"/>
<keyword evidence="12" id="KW-1185">Reference proteome</keyword>
<evidence type="ECO:0000313" key="11">
    <source>
        <dbReference type="EMBL" id="KAA0876344.1"/>
    </source>
</evidence>
<dbReference type="Gene3D" id="3.60.140.10">
    <property type="entry name" value="CNF1/YfiH-like putative cysteine hydrolases"/>
    <property type="match status" value="1"/>
</dbReference>
<keyword evidence="5" id="KW-0378">Hydrolase</keyword>
<evidence type="ECO:0000256" key="9">
    <source>
        <dbReference type="ARBA" id="ARBA00049893"/>
    </source>
</evidence>
<comment type="similarity">
    <text evidence="2 10">Belongs to the purine nucleoside phosphorylase YfiH/LACC1 family.</text>
</comment>
<name>A0A5A9W7A9_9GAMM</name>
<gene>
    <name evidence="11" type="primary">pgeF</name>
    <name evidence="11" type="ORF">E1H14_01015</name>
</gene>
<dbReference type="GO" id="GO:0005507">
    <property type="term" value="F:copper ion binding"/>
    <property type="evidence" value="ECO:0007669"/>
    <property type="project" value="TreeGrafter"/>
</dbReference>
<dbReference type="OrthoDB" id="4279at2"/>
<evidence type="ECO:0000256" key="3">
    <source>
        <dbReference type="ARBA" id="ARBA00022679"/>
    </source>
</evidence>
<comment type="catalytic activity">
    <reaction evidence="8">
        <text>adenosine + phosphate = alpha-D-ribose 1-phosphate + adenine</text>
        <dbReference type="Rhea" id="RHEA:27642"/>
        <dbReference type="ChEBI" id="CHEBI:16335"/>
        <dbReference type="ChEBI" id="CHEBI:16708"/>
        <dbReference type="ChEBI" id="CHEBI:43474"/>
        <dbReference type="ChEBI" id="CHEBI:57720"/>
        <dbReference type="EC" id="2.4.2.1"/>
    </reaction>
    <physiologicalReaction direction="left-to-right" evidence="8">
        <dbReference type="Rhea" id="RHEA:27643"/>
    </physiologicalReaction>
</comment>
<dbReference type="CDD" id="cd16833">
    <property type="entry name" value="YfiH"/>
    <property type="match status" value="1"/>
</dbReference>
<dbReference type="InterPro" id="IPR003730">
    <property type="entry name" value="Cu_polyphenol_OxRdtase"/>
</dbReference>
<evidence type="ECO:0000256" key="7">
    <source>
        <dbReference type="ARBA" id="ARBA00047989"/>
    </source>
</evidence>
<comment type="caution">
    <text evidence="11">The sequence shown here is derived from an EMBL/GenBank/DDBJ whole genome shotgun (WGS) entry which is preliminary data.</text>
</comment>
<evidence type="ECO:0000256" key="10">
    <source>
        <dbReference type="RuleBase" id="RU361274"/>
    </source>
</evidence>
<organism evidence="11 12">
    <name type="scientific">Nitrincola tapanii</name>
    <dbReference type="NCBI Taxonomy" id="1708751"/>
    <lineage>
        <taxon>Bacteria</taxon>
        <taxon>Pseudomonadati</taxon>
        <taxon>Pseudomonadota</taxon>
        <taxon>Gammaproteobacteria</taxon>
        <taxon>Oceanospirillales</taxon>
        <taxon>Oceanospirillaceae</taxon>
        <taxon>Nitrincola</taxon>
    </lineage>
</organism>
<dbReference type="InterPro" id="IPR011324">
    <property type="entry name" value="Cytotoxic_necrot_fac-like_cat"/>
</dbReference>
<accession>A0A5A9W7A9</accession>
<keyword evidence="4" id="KW-0479">Metal-binding</keyword>
<dbReference type="SUPFAM" id="SSF64438">
    <property type="entry name" value="CNF1/YfiH-like putative cysteine hydrolases"/>
    <property type="match status" value="1"/>
</dbReference>
<dbReference type="AlphaFoldDB" id="A0A5A9W7A9"/>
<protein>
    <recommendedName>
        <fullName evidence="10">Purine nucleoside phosphorylase</fullName>
    </recommendedName>
</protein>
<evidence type="ECO:0000256" key="8">
    <source>
        <dbReference type="ARBA" id="ARBA00048968"/>
    </source>
</evidence>
<evidence type="ECO:0000256" key="2">
    <source>
        <dbReference type="ARBA" id="ARBA00007353"/>
    </source>
</evidence>
<keyword evidence="3" id="KW-0808">Transferase</keyword>
<dbReference type="PANTHER" id="PTHR30616">
    <property type="entry name" value="UNCHARACTERIZED PROTEIN YFIH"/>
    <property type="match status" value="1"/>
</dbReference>
<comment type="catalytic activity">
    <reaction evidence="1">
        <text>inosine + phosphate = alpha-D-ribose 1-phosphate + hypoxanthine</text>
        <dbReference type="Rhea" id="RHEA:27646"/>
        <dbReference type="ChEBI" id="CHEBI:17368"/>
        <dbReference type="ChEBI" id="CHEBI:17596"/>
        <dbReference type="ChEBI" id="CHEBI:43474"/>
        <dbReference type="ChEBI" id="CHEBI:57720"/>
        <dbReference type="EC" id="2.4.2.1"/>
    </reaction>
    <physiologicalReaction direction="left-to-right" evidence="1">
        <dbReference type="Rhea" id="RHEA:27647"/>
    </physiologicalReaction>
</comment>
<evidence type="ECO:0000256" key="4">
    <source>
        <dbReference type="ARBA" id="ARBA00022723"/>
    </source>
</evidence>
<evidence type="ECO:0000256" key="5">
    <source>
        <dbReference type="ARBA" id="ARBA00022801"/>
    </source>
</evidence>
<comment type="catalytic activity">
    <reaction evidence="7">
        <text>adenosine + H2O + H(+) = inosine + NH4(+)</text>
        <dbReference type="Rhea" id="RHEA:24408"/>
        <dbReference type="ChEBI" id="CHEBI:15377"/>
        <dbReference type="ChEBI" id="CHEBI:15378"/>
        <dbReference type="ChEBI" id="CHEBI:16335"/>
        <dbReference type="ChEBI" id="CHEBI:17596"/>
        <dbReference type="ChEBI" id="CHEBI:28938"/>
        <dbReference type="EC" id="3.5.4.4"/>
    </reaction>
    <physiologicalReaction direction="left-to-right" evidence="7">
        <dbReference type="Rhea" id="RHEA:24409"/>
    </physiologicalReaction>
</comment>
<reference evidence="11 12" key="1">
    <citation type="submission" date="2019-03" db="EMBL/GenBank/DDBJ databases">
        <title>Nitrincola sp. nov. isolated from an Indian soda lake.</title>
        <authorList>
            <person name="Joshi A."/>
            <person name="Thite S.V."/>
            <person name="Joseph N."/>
            <person name="Dhotre D."/>
            <person name="Moorthy M."/>
            <person name="Shouche Y.S."/>
        </authorList>
    </citation>
    <scope>NUCLEOTIDE SEQUENCE [LARGE SCALE GENOMIC DNA]</scope>
    <source>
        <strain evidence="11 12">MEB193</strain>
    </source>
</reference>
<dbReference type="Pfam" id="PF02578">
    <property type="entry name" value="Cu-oxidase_4"/>
    <property type="match status" value="1"/>
</dbReference>
<evidence type="ECO:0000256" key="1">
    <source>
        <dbReference type="ARBA" id="ARBA00000553"/>
    </source>
</evidence>
<dbReference type="GO" id="GO:0016787">
    <property type="term" value="F:hydrolase activity"/>
    <property type="evidence" value="ECO:0007669"/>
    <property type="project" value="UniProtKB-KW"/>
</dbReference>
<dbReference type="PANTHER" id="PTHR30616:SF2">
    <property type="entry name" value="PURINE NUCLEOSIDE PHOSPHORYLASE LACC1"/>
    <property type="match status" value="1"/>
</dbReference>
<dbReference type="EMBL" id="SMRS01000001">
    <property type="protein sequence ID" value="KAA0876344.1"/>
    <property type="molecule type" value="Genomic_DNA"/>
</dbReference>
<sequence length="247" mass="27015">MAVSLLRANWPAPKQIHALTTTRLGGCSQAPYDEMNLALHVGDAPAAVEQNRQALMQMLGITQPIQWLEQVHGTDLVKAAPCQPSPQADACWSDTPGQVCAVMTADCLPVLFTDRQGSRVAAAHAGWRGLAAGMLEKTLSVFPDPNDVLVWMGPAIGPLAFEVGPEVYQAFCDEQPEAILAFRTSPTDAHRWLADLYQLARLRLSRAGVDQVYGGDYCTFTDQTHFYSYRRAAQTGRMASLIWIAEN</sequence>
<dbReference type="NCBIfam" id="TIGR00726">
    <property type="entry name" value="peptidoglycan editing factor PgeF"/>
    <property type="match status" value="1"/>
</dbReference>
<dbReference type="InterPro" id="IPR038371">
    <property type="entry name" value="Cu_polyphenol_OxRdtase_sf"/>
</dbReference>
<dbReference type="RefSeq" id="WP_149389593.1">
    <property type="nucleotide sequence ID" value="NZ_SMRS01000001.1"/>
</dbReference>
<dbReference type="GO" id="GO:0017061">
    <property type="term" value="F:S-methyl-5-thioadenosine phosphorylase activity"/>
    <property type="evidence" value="ECO:0007669"/>
    <property type="project" value="UniProtKB-EC"/>
</dbReference>
<evidence type="ECO:0000256" key="6">
    <source>
        <dbReference type="ARBA" id="ARBA00022833"/>
    </source>
</evidence>
<dbReference type="Proteomes" id="UP000325302">
    <property type="component" value="Unassembled WGS sequence"/>
</dbReference>
<comment type="catalytic activity">
    <reaction evidence="9">
        <text>S-methyl-5'-thioadenosine + phosphate = 5-(methylsulfanyl)-alpha-D-ribose 1-phosphate + adenine</text>
        <dbReference type="Rhea" id="RHEA:11852"/>
        <dbReference type="ChEBI" id="CHEBI:16708"/>
        <dbReference type="ChEBI" id="CHEBI:17509"/>
        <dbReference type="ChEBI" id="CHEBI:43474"/>
        <dbReference type="ChEBI" id="CHEBI:58533"/>
        <dbReference type="EC" id="2.4.2.28"/>
    </reaction>
    <physiologicalReaction direction="left-to-right" evidence="9">
        <dbReference type="Rhea" id="RHEA:11853"/>
    </physiologicalReaction>
</comment>
<keyword evidence="6" id="KW-0862">Zinc</keyword>
<evidence type="ECO:0000313" key="12">
    <source>
        <dbReference type="Proteomes" id="UP000325302"/>
    </source>
</evidence>